<dbReference type="AlphaFoldDB" id="B4PKF2"/>
<evidence type="ECO:0008006" key="10">
    <source>
        <dbReference type="Google" id="ProtNLM"/>
    </source>
</evidence>
<dbReference type="Proteomes" id="UP000002282">
    <property type="component" value="Chromosome 3R"/>
</dbReference>
<keyword evidence="3" id="KW-0690">Ribosome biogenesis</keyword>
<dbReference type="KEGG" id="dya:Dyak_GE25264"/>
<evidence type="ECO:0000256" key="2">
    <source>
        <dbReference type="ARBA" id="ARBA00007466"/>
    </source>
</evidence>
<feature type="region of interest" description="Disordered" evidence="7">
    <location>
        <begin position="349"/>
        <end position="419"/>
    </location>
</feature>
<evidence type="ECO:0000313" key="8">
    <source>
        <dbReference type="EMBL" id="EDW95791.2"/>
    </source>
</evidence>
<proteinExistence type="inferred from homology"/>
<dbReference type="EMBL" id="CM000160">
    <property type="protein sequence ID" value="EDW95791.2"/>
    <property type="molecule type" value="Genomic_DNA"/>
</dbReference>
<dbReference type="eggNOG" id="KOG2147">
    <property type="taxonomic scope" value="Eukaryota"/>
</dbReference>
<reference evidence="8 9" key="2">
    <citation type="journal article" date="2007" name="PLoS Biol.">
        <title>Principles of genome evolution in the Drosophila melanogaster species group.</title>
        <authorList>
            <person name="Ranz J.M."/>
            <person name="Maurin D."/>
            <person name="Chan Y.S."/>
            <person name="von Grotthuss M."/>
            <person name="Hillier L.W."/>
            <person name="Roote J."/>
            <person name="Ashburner M."/>
            <person name="Bergman C.M."/>
        </authorList>
    </citation>
    <scope>NUCLEOTIDE SEQUENCE [LARGE SCALE GENOMIC DNA]</scope>
    <source>
        <strain evidence="9">Tai18E2 / Tucson 14021-0261.01</strain>
    </source>
</reference>
<keyword evidence="4" id="KW-0698">rRNA processing</keyword>
<evidence type="ECO:0000256" key="4">
    <source>
        <dbReference type="ARBA" id="ARBA00022552"/>
    </source>
</evidence>
<evidence type="ECO:0000256" key="3">
    <source>
        <dbReference type="ARBA" id="ARBA00022517"/>
    </source>
</evidence>
<feature type="region of interest" description="Disordered" evidence="7">
    <location>
        <begin position="288"/>
        <end position="319"/>
    </location>
</feature>
<dbReference type="InterPro" id="IPR007276">
    <property type="entry name" value="Nop14"/>
</dbReference>
<evidence type="ECO:0000256" key="7">
    <source>
        <dbReference type="SAM" id="MobiDB-lite"/>
    </source>
</evidence>
<dbReference type="GO" id="GO:0030490">
    <property type="term" value="P:maturation of SSU-rRNA"/>
    <property type="evidence" value="ECO:0007669"/>
    <property type="project" value="TreeGrafter"/>
</dbReference>
<gene>
    <name evidence="8" type="primary">Dyak\GE25264</name>
    <name evidence="8" type="synonym">dyak_GLEANR_8887</name>
    <name evidence="8" type="synonym">GE25264</name>
    <name evidence="8" type="ORF">Dyak_GE25264</name>
</gene>
<keyword evidence="9" id="KW-1185">Reference proteome</keyword>
<keyword evidence="5" id="KW-0539">Nucleus</keyword>
<organism evidence="8 9">
    <name type="scientific">Drosophila yakuba</name>
    <name type="common">Fruit fly</name>
    <dbReference type="NCBI Taxonomy" id="7245"/>
    <lineage>
        <taxon>Eukaryota</taxon>
        <taxon>Metazoa</taxon>
        <taxon>Ecdysozoa</taxon>
        <taxon>Arthropoda</taxon>
        <taxon>Hexapoda</taxon>
        <taxon>Insecta</taxon>
        <taxon>Pterygota</taxon>
        <taxon>Neoptera</taxon>
        <taxon>Endopterygota</taxon>
        <taxon>Diptera</taxon>
        <taxon>Brachycera</taxon>
        <taxon>Muscomorpha</taxon>
        <taxon>Ephydroidea</taxon>
        <taxon>Drosophilidae</taxon>
        <taxon>Drosophila</taxon>
        <taxon>Sophophora</taxon>
    </lineage>
</organism>
<comment type="subcellular location">
    <subcellularLocation>
        <location evidence="1">Nucleus</location>
        <location evidence="1">Nucleolus</location>
    </subcellularLocation>
</comment>
<comment type="similarity">
    <text evidence="2">Belongs to the NOP14 family.</text>
</comment>
<protein>
    <recommendedName>
        <fullName evidence="10">Nucleolar protein 14 homolog</fullName>
    </recommendedName>
</protein>
<dbReference type="HOGENOM" id="CLU_008874_1_0_1"/>
<evidence type="ECO:0000256" key="1">
    <source>
        <dbReference type="ARBA" id="ARBA00004604"/>
    </source>
</evidence>
<evidence type="ECO:0000256" key="5">
    <source>
        <dbReference type="ARBA" id="ARBA00023242"/>
    </source>
</evidence>
<accession>B4PKF2</accession>
<dbReference type="Pfam" id="PF04147">
    <property type="entry name" value="Nop14"/>
    <property type="match status" value="1"/>
</dbReference>
<reference evidence="8 9" key="1">
    <citation type="journal article" date="2007" name="Nature">
        <title>Evolution of genes and genomes on the Drosophila phylogeny.</title>
        <authorList>
            <consortium name="Drosophila 12 Genomes Consortium"/>
            <person name="Clark A.G."/>
            <person name="Eisen M.B."/>
            <person name="Smith D.R."/>
            <person name="Bergman C.M."/>
            <person name="Oliver B."/>
            <person name="Markow T.A."/>
            <person name="Kaufman T.C."/>
            <person name="Kellis M."/>
            <person name="Gelbart W."/>
            <person name="Iyer V.N."/>
            <person name="Pollard D.A."/>
            <person name="Sackton T.B."/>
            <person name="Larracuente A.M."/>
            <person name="Singh N.D."/>
            <person name="Abad J.P."/>
            <person name="Abt D.N."/>
            <person name="Adryan B."/>
            <person name="Aguade M."/>
            <person name="Akashi H."/>
            <person name="Anderson W.W."/>
            <person name="Aquadro C.F."/>
            <person name="Ardell D.H."/>
            <person name="Arguello R."/>
            <person name="Artieri C.G."/>
            <person name="Barbash D.A."/>
            <person name="Barker D."/>
            <person name="Barsanti P."/>
            <person name="Batterham P."/>
            <person name="Batzoglou S."/>
            <person name="Begun D."/>
            <person name="Bhutkar A."/>
            <person name="Blanco E."/>
            <person name="Bosak S.A."/>
            <person name="Bradley R.K."/>
            <person name="Brand A.D."/>
            <person name="Brent M.R."/>
            <person name="Brooks A.N."/>
            <person name="Brown R.H."/>
            <person name="Butlin R.K."/>
            <person name="Caggese C."/>
            <person name="Calvi B.R."/>
            <person name="Bernardo de Carvalho A."/>
            <person name="Caspi A."/>
            <person name="Castrezana S."/>
            <person name="Celniker S.E."/>
            <person name="Chang J.L."/>
            <person name="Chapple C."/>
            <person name="Chatterji S."/>
            <person name="Chinwalla A."/>
            <person name="Civetta A."/>
            <person name="Clifton S.W."/>
            <person name="Comeron J.M."/>
            <person name="Costello J.C."/>
            <person name="Coyne J.A."/>
            <person name="Daub J."/>
            <person name="David R.G."/>
            <person name="Delcher A.L."/>
            <person name="Delehaunty K."/>
            <person name="Do C.B."/>
            <person name="Ebling H."/>
            <person name="Edwards K."/>
            <person name="Eickbush T."/>
            <person name="Evans J.D."/>
            <person name="Filipski A."/>
            <person name="Findeiss S."/>
            <person name="Freyhult E."/>
            <person name="Fulton L."/>
            <person name="Fulton R."/>
            <person name="Garcia A.C."/>
            <person name="Gardiner A."/>
            <person name="Garfield D.A."/>
            <person name="Garvin B.E."/>
            <person name="Gibson G."/>
            <person name="Gilbert D."/>
            <person name="Gnerre S."/>
            <person name="Godfrey J."/>
            <person name="Good R."/>
            <person name="Gotea V."/>
            <person name="Gravely B."/>
            <person name="Greenberg A.J."/>
            <person name="Griffiths-Jones S."/>
            <person name="Gross S."/>
            <person name="Guigo R."/>
            <person name="Gustafson E.A."/>
            <person name="Haerty W."/>
            <person name="Hahn M.W."/>
            <person name="Halligan D.L."/>
            <person name="Halpern A.L."/>
            <person name="Halter G.M."/>
            <person name="Han M.V."/>
            <person name="Heger A."/>
            <person name="Hillier L."/>
            <person name="Hinrichs A.S."/>
            <person name="Holmes I."/>
            <person name="Hoskins R.A."/>
            <person name="Hubisz M.J."/>
            <person name="Hultmark D."/>
            <person name="Huntley M.A."/>
            <person name="Jaffe D.B."/>
            <person name="Jagadeeshan S."/>
            <person name="Jeck W.R."/>
            <person name="Johnson J."/>
            <person name="Jones C.D."/>
            <person name="Jordan W.C."/>
            <person name="Karpen G.H."/>
            <person name="Kataoka E."/>
            <person name="Keightley P.D."/>
            <person name="Kheradpour P."/>
            <person name="Kirkness E.F."/>
            <person name="Koerich L.B."/>
            <person name="Kristiansen K."/>
            <person name="Kudrna D."/>
            <person name="Kulathinal R.J."/>
            <person name="Kumar S."/>
            <person name="Kwok R."/>
            <person name="Lander E."/>
            <person name="Langley C.H."/>
            <person name="Lapoint R."/>
            <person name="Lazzaro B.P."/>
            <person name="Lee S.J."/>
            <person name="Levesque L."/>
            <person name="Li R."/>
            <person name="Lin C.F."/>
            <person name="Lin M.F."/>
            <person name="Lindblad-Toh K."/>
            <person name="Llopart A."/>
            <person name="Long M."/>
            <person name="Low L."/>
            <person name="Lozovsky E."/>
            <person name="Lu J."/>
            <person name="Luo M."/>
            <person name="Machado C.A."/>
            <person name="Makalowski W."/>
            <person name="Marzo M."/>
            <person name="Matsuda M."/>
            <person name="Matzkin L."/>
            <person name="McAllister B."/>
            <person name="McBride C.S."/>
            <person name="McKernan B."/>
            <person name="McKernan K."/>
            <person name="Mendez-Lago M."/>
            <person name="Minx P."/>
            <person name="Mollenhauer M.U."/>
            <person name="Montooth K."/>
            <person name="Mount S.M."/>
            <person name="Mu X."/>
            <person name="Myers E."/>
            <person name="Negre B."/>
            <person name="Newfeld S."/>
            <person name="Nielsen R."/>
            <person name="Noor M.A."/>
            <person name="O'Grady P."/>
            <person name="Pachter L."/>
            <person name="Papaceit M."/>
            <person name="Parisi M.J."/>
            <person name="Parisi M."/>
            <person name="Parts L."/>
            <person name="Pedersen J.S."/>
            <person name="Pesole G."/>
            <person name="Phillippy A.M."/>
            <person name="Ponting C.P."/>
            <person name="Pop M."/>
            <person name="Porcelli D."/>
            <person name="Powell J.R."/>
            <person name="Prohaska S."/>
            <person name="Pruitt K."/>
            <person name="Puig M."/>
            <person name="Quesneville H."/>
            <person name="Ram K.R."/>
            <person name="Rand D."/>
            <person name="Rasmussen M.D."/>
            <person name="Reed L.K."/>
            <person name="Reenan R."/>
            <person name="Reily A."/>
            <person name="Remington K.A."/>
            <person name="Rieger T.T."/>
            <person name="Ritchie M.G."/>
            <person name="Robin C."/>
            <person name="Rogers Y.H."/>
            <person name="Rohde C."/>
            <person name="Rozas J."/>
            <person name="Rubenfield M.J."/>
            <person name="Ruiz A."/>
            <person name="Russo S."/>
            <person name="Salzberg S.L."/>
            <person name="Sanchez-Gracia A."/>
            <person name="Saranga D.J."/>
            <person name="Sato H."/>
            <person name="Schaeffer S.W."/>
            <person name="Schatz M.C."/>
            <person name="Schlenke T."/>
            <person name="Schwartz R."/>
            <person name="Segarra C."/>
            <person name="Singh R.S."/>
            <person name="Sirot L."/>
            <person name="Sirota M."/>
            <person name="Sisneros N.B."/>
            <person name="Smith C.D."/>
            <person name="Smith T.F."/>
            <person name="Spieth J."/>
            <person name="Stage D.E."/>
            <person name="Stark A."/>
            <person name="Stephan W."/>
            <person name="Strausberg R.L."/>
            <person name="Strempel S."/>
            <person name="Sturgill D."/>
            <person name="Sutton G."/>
            <person name="Sutton G.G."/>
            <person name="Tao W."/>
            <person name="Teichmann S."/>
            <person name="Tobari Y.N."/>
            <person name="Tomimura Y."/>
            <person name="Tsolas J.M."/>
            <person name="Valente V.L."/>
            <person name="Venter E."/>
            <person name="Venter J.C."/>
            <person name="Vicario S."/>
            <person name="Vieira F.G."/>
            <person name="Vilella A.J."/>
            <person name="Villasante A."/>
            <person name="Walenz B."/>
            <person name="Wang J."/>
            <person name="Wasserman M."/>
            <person name="Watts T."/>
            <person name="Wilson D."/>
            <person name="Wilson R.K."/>
            <person name="Wing R.A."/>
            <person name="Wolfner M.F."/>
            <person name="Wong A."/>
            <person name="Wong G.K."/>
            <person name="Wu C.I."/>
            <person name="Wu G."/>
            <person name="Yamamoto D."/>
            <person name="Yang H.P."/>
            <person name="Yang S.P."/>
            <person name="Yorke J.A."/>
            <person name="Yoshida K."/>
            <person name="Zdobnov E."/>
            <person name="Zhang P."/>
            <person name="Zhang Y."/>
            <person name="Zimin A.V."/>
            <person name="Baldwin J."/>
            <person name="Abdouelleil A."/>
            <person name="Abdulkadir J."/>
            <person name="Abebe A."/>
            <person name="Abera B."/>
            <person name="Abreu J."/>
            <person name="Acer S.C."/>
            <person name="Aftuck L."/>
            <person name="Alexander A."/>
            <person name="An P."/>
            <person name="Anderson E."/>
            <person name="Anderson S."/>
            <person name="Arachi H."/>
            <person name="Azer M."/>
            <person name="Bachantsang P."/>
            <person name="Barry A."/>
            <person name="Bayul T."/>
            <person name="Berlin A."/>
            <person name="Bessette D."/>
            <person name="Bloom T."/>
            <person name="Blye J."/>
            <person name="Boguslavskiy L."/>
            <person name="Bonnet C."/>
            <person name="Boukhgalter B."/>
            <person name="Bourzgui I."/>
            <person name="Brown A."/>
            <person name="Cahill P."/>
            <person name="Channer S."/>
            <person name="Cheshatsang Y."/>
            <person name="Chuda L."/>
            <person name="Citroen M."/>
            <person name="Collymore A."/>
            <person name="Cooke P."/>
            <person name="Costello M."/>
            <person name="D'Aco K."/>
            <person name="Daza R."/>
            <person name="De Haan G."/>
            <person name="DeGray S."/>
            <person name="DeMaso C."/>
            <person name="Dhargay N."/>
            <person name="Dooley K."/>
            <person name="Dooley E."/>
            <person name="Doricent M."/>
            <person name="Dorje P."/>
            <person name="Dorjee K."/>
            <person name="Dupes A."/>
            <person name="Elong R."/>
            <person name="Falk J."/>
            <person name="Farina A."/>
            <person name="Faro S."/>
            <person name="Ferguson D."/>
            <person name="Fisher S."/>
            <person name="Foley C.D."/>
            <person name="Franke A."/>
            <person name="Friedrich D."/>
            <person name="Gadbois L."/>
            <person name="Gearin G."/>
            <person name="Gearin C.R."/>
            <person name="Giannoukos G."/>
            <person name="Goode T."/>
            <person name="Graham J."/>
            <person name="Grandbois E."/>
            <person name="Grewal S."/>
            <person name="Gyaltsen K."/>
            <person name="Hafez N."/>
            <person name="Hagos B."/>
            <person name="Hall J."/>
            <person name="Henson C."/>
            <person name="Hollinger A."/>
            <person name="Honan T."/>
            <person name="Huard M.D."/>
            <person name="Hughes L."/>
            <person name="Hurhula B."/>
            <person name="Husby M.E."/>
            <person name="Kamat A."/>
            <person name="Kanga B."/>
            <person name="Kashin S."/>
            <person name="Khazanovich D."/>
            <person name="Kisner P."/>
            <person name="Lance K."/>
            <person name="Lara M."/>
            <person name="Lee W."/>
            <person name="Lennon N."/>
            <person name="Letendre F."/>
            <person name="LeVine R."/>
            <person name="Lipovsky A."/>
            <person name="Liu X."/>
            <person name="Liu J."/>
            <person name="Liu S."/>
            <person name="Lokyitsang T."/>
            <person name="Lokyitsang Y."/>
            <person name="Lubonja R."/>
            <person name="Lui A."/>
            <person name="MacDonald P."/>
            <person name="Magnisalis V."/>
            <person name="Maru K."/>
            <person name="Matthews C."/>
            <person name="McCusker W."/>
            <person name="McDonough S."/>
            <person name="Mehta T."/>
            <person name="Meldrim J."/>
            <person name="Meneus L."/>
            <person name="Mihai O."/>
            <person name="Mihalev A."/>
            <person name="Mihova T."/>
            <person name="Mittelman R."/>
            <person name="Mlenga V."/>
            <person name="Montmayeur A."/>
            <person name="Mulrain L."/>
            <person name="Navidi A."/>
            <person name="Naylor J."/>
            <person name="Negash T."/>
            <person name="Nguyen T."/>
            <person name="Nguyen N."/>
            <person name="Nicol R."/>
            <person name="Norbu C."/>
            <person name="Norbu N."/>
            <person name="Novod N."/>
            <person name="O'Neill B."/>
            <person name="Osman S."/>
            <person name="Markiewicz E."/>
            <person name="Oyono O.L."/>
            <person name="Patti C."/>
            <person name="Phunkhang P."/>
            <person name="Pierre F."/>
            <person name="Priest M."/>
            <person name="Raghuraman S."/>
            <person name="Rege F."/>
            <person name="Reyes R."/>
            <person name="Rise C."/>
            <person name="Rogov P."/>
            <person name="Ross K."/>
            <person name="Ryan E."/>
            <person name="Settipalli S."/>
            <person name="Shea T."/>
            <person name="Sherpa N."/>
            <person name="Shi L."/>
            <person name="Shih D."/>
            <person name="Sparrow T."/>
            <person name="Spaulding J."/>
            <person name="Stalker J."/>
            <person name="Stange-Thomann N."/>
            <person name="Stavropoulos S."/>
            <person name="Stone C."/>
            <person name="Strader C."/>
            <person name="Tesfaye S."/>
            <person name="Thomson T."/>
            <person name="Thoulutsang Y."/>
            <person name="Thoulutsang D."/>
            <person name="Topham K."/>
            <person name="Topping I."/>
            <person name="Tsamla T."/>
            <person name="Vassiliev H."/>
            <person name="Vo A."/>
            <person name="Wangchuk T."/>
            <person name="Wangdi T."/>
            <person name="Weiand M."/>
            <person name="Wilkinson J."/>
            <person name="Wilson A."/>
            <person name="Yadav S."/>
            <person name="Young G."/>
            <person name="Yu Q."/>
            <person name="Zembek L."/>
            <person name="Zhong D."/>
            <person name="Zimmer A."/>
            <person name="Zwirko Z."/>
            <person name="Jaffe D.B."/>
            <person name="Alvarez P."/>
            <person name="Brockman W."/>
            <person name="Butler J."/>
            <person name="Chin C."/>
            <person name="Gnerre S."/>
            <person name="Grabherr M."/>
            <person name="Kleber M."/>
            <person name="Mauceli E."/>
            <person name="MacCallum I."/>
        </authorList>
    </citation>
    <scope>NUCLEOTIDE SEQUENCE [LARGE SCALE GENOMIC DNA]</scope>
    <source>
        <strain evidence="9">Tai18E2 / Tucson 14021-0261.01</strain>
    </source>
</reference>
<comment type="function">
    <text evidence="6">Involved in nucleolar processing of pre-18S ribosomal RNA. Has a role in the nuclear export of 40S pre-ribosomal subunit to the cytoplasm.</text>
</comment>
<evidence type="ECO:0000256" key="6">
    <source>
        <dbReference type="ARBA" id="ARBA00024695"/>
    </source>
</evidence>
<dbReference type="PANTHER" id="PTHR23183">
    <property type="entry name" value="NOP14"/>
    <property type="match status" value="1"/>
</dbReference>
<name>B4PKF2_DROYA</name>
<dbReference type="OrthoDB" id="441771at2759"/>
<sequence>MRKTRYKTMVAKGKKASADAVYAKKTIKSANPFDNSTAQSSKRGNPFDVHVNKEKFKILGRICKHDRGMPGVSRAKALQKRAQTLGQQFAVKHKTNRFKDNRIGKHLSGDQLTESVMNARYLAEKMSQVRSNQKAEKFNLNDDELLTHRGQTLEEIEQYRDERSDDEELDDEALDADFTAAAHFGGEGDSAQDRQAAIDEMIVEQKRRKNEIAKEKDEVYDLTEKLDANYKHLLPLVAKATKDEQDPKPPPDAYDKLLKEMIFEPRGSVADKLINPDELVKQEAARLEKLENERLRRMRADGEEDEEASIAKPKHRSADDLDDGYFLAVEDDEGDDTLAYDLDGNLGTHLNGKKELKAEGNENEDNDEEGEEEENEDSDQESDSEVDNLSDLKESDSESEQEEAPKASKKKAKKSENTIPASLDTSIPFTIKMPKTYDDFTELLSKHATAQKATIIERIIKCNHPKLEGVNRDNVVKLYSFLLQYLKDSFEDANEQEIREHFQLLSKLMPHFYELTQLNPERMSNTLLEVIKEKNGEFRKNHKMYASLETLVYFKLVANLYSTSDFRHPVVTPCFIFMQHVLSRSRVRTRQEISMGLFLVTVILEFVSQSKRLVPAVFNFLQGIVHMSIPKRDVEQLEITPPFERDGPLSKLLALPANQECTKLKPQQLQPSDLVTQTITPDFKVRALDTSLLLIKEALQLVEEHVGACYLAKPFLRLLSRLPLESYPEHVHLHHKEATELVEKLAAQKMKLLAPAAKKPKALRLLEPRFEPVYDDKRRPKMSKAKEERAKLLHKIKREKKGAIREIRRDTAFVQELKLKQTLKSDKERHEKVKRIYQEASVQQGELNELARAKKKKKF</sequence>
<feature type="compositionally biased region" description="Basic and acidic residues" evidence="7">
    <location>
        <begin position="288"/>
        <end position="301"/>
    </location>
</feature>
<dbReference type="GO" id="GO:0032040">
    <property type="term" value="C:small-subunit processome"/>
    <property type="evidence" value="ECO:0007669"/>
    <property type="project" value="InterPro"/>
</dbReference>
<dbReference type="GO" id="GO:0030692">
    <property type="term" value="C:Noc4p-Nop14p complex"/>
    <property type="evidence" value="ECO:0007669"/>
    <property type="project" value="TreeGrafter"/>
</dbReference>
<feature type="compositionally biased region" description="Acidic residues" evidence="7">
    <location>
        <begin position="361"/>
        <end position="388"/>
    </location>
</feature>
<evidence type="ECO:0000313" key="9">
    <source>
        <dbReference type="Proteomes" id="UP000002282"/>
    </source>
</evidence>
<dbReference type="PANTHER" id="PTHR23183:SF0">
    <property type="entry name" value="NUCLEOLAR PROTEIN 14"/>
    <property type="match status" value="1"/>
</dbReference>